<protein>
    <recommendedName>
        <fullName evidence="3">Tick transposon</fullName>
    </recommendedName>
</protein>
<reference evidence="1 2" key="1">
    <citation type="submission" date="2024-06" db="EMBL/GenBank/DDBJ databases">
        <title>A chromosome-level genome assembly of beet webworm, Loxostege sticticalis.</title>
        <authorList>
            <person name="Zhang Y."/>
        </authorList>
    </citation>
    <scope>NUCLEOTIDE SEQUENCE [LARGE SCALE GENOMIC DNA]</scope>
    <source>
        <strain evidence="1">AQ026</strain>
        <tissue evidence="1">Whole body</tissue>
    </source>
</reference>
<evidence type="ECO:0000313" key="2">
    <source>
        <dbReference type="Proteomes" id="UP001549920"/>
    </source>
</evidence>
<accession>A0ABR3H4J8</accession>
<organism evidence="1 2">
    <name type="scientific">Loxostege sticticalis</name>
    <name type="common">Beet webworm moth</name>
    <dbReference type="NCBI Taxonomy" id="481309"/>
    <lineage>
        <taxon>Eukaryota</taxon>
        <taxon>Metazoa</taxon>
        <taxon>Ecdysozoa</taxon>
        <taxon>Arthropoda</taxon>
        <taxon>Hexapoda</taxon>
        <taxon>Insecta</taxon>
        <taxon>Pterygota</taxon>
        <taxon>Neoptera</taxon>
        <taxon>Endopterygota</taxon>
        <taxon>Lepidoptera</taxon>
        <taxon>Glossata</taxon>
        <taxon>Ditrysia</taxon>
        <taxon>Pyraloidea</taxon>
        <taxon>Crambidae</taxon>
        <taxon>Pyraustinae</taxon>
        <taxon>Loxostege</taxon>
    </lineage>
</organism>
<dbReference type="Proteomes" id="UP001549920">
    <property type="component" value="Unassembled WGS sequence"/>
</dbReference>
<name>A0ABR3H4J8_LOXSC</name>
<evidence type="ECO:0008006" key="3">
    <source>
        <dbReference type="Google" id="ProtNLM"/>
    </source>
</evidence>
<gene>
    <name evidence="1" type="ORF">ABMA27_010096</name>
</gene>
<comment type="caution">
    <text evidence="1">The sequence shown here is derived from an EMBL/GenBank/DDBJ whole genome shotgun (WGS) entry which is preliminary data.</text>
</comment>
<dbReference type="EMBL" id="JBEUOH010000026">
    <property type="protein sequence ID" value="KAL0859734.1"/>
    <property type="molecule type" value="Genomic_DNA"/>
</dbReference>
<keyword evidence="2" id="KW-1185">Reference proteome</keyword>
<evidence type="ECO:0000313" key="1">
    <source>
        <dbReference type="EMBL" id="KAL0859734.1"/>
    </source>
</evidence>
<sequence>MLLLREAACLSVLRMVYLGLCQSVITYCISTWGGTDKTCMLRIERAQRAVIKVMLNRPRRYPTNLVYAESHVLSVRQLFILKAVLCTHWTVVRSKTKYEKLLKKRTLHPNVAKSKVVDWLLTLNYSETESLLSSVN</sequence>
<proteinExistence type="predicted"/>